<keyword evidence="2" id="KW-0647">Proteasome</keyword>
<feature type="compositionally biased region" description="Polar residues" evidence="3">
    <location>
        <begin position="92"/>
        <end position="102"/>
    </location>
</feature>
<dbReference type="GeneID" id="69036252"/>
<evidence type="ECO:0000313" key="4">
    <source>
        <dbReference type="EMBL" id="EEH07947.1"/>
    </source>
</evidence>
<evidence type="ECO:0000313" key="5">
    <source>
        <dbReference type="Proteomes" id="UP000001631"/>
    </source>
</evidence>
<reference evidence="4" key="1">
    <citation type="submission" date="2009-02" db="EMBL/GenBank/DDBJ databases">
        <title>The Genome Sequence of Ajellomyces capsulatus strain G186AR.</title>
        <authorList>
            <consortium name="The Broad Institute Genome Sequencing Platform"/>
            <person name="Champion M."/>
            <person name="Cuomo C."/>
            <person name="Ma L.-J."/>
            <person name="Henn M.R."/>
            <person name="Sil A."/>
            <person name="Goldman B."/>
            <person name="Young S.K."/>
            <person name="Kodira C.D."/>
            <person name="Zeng Q."/>
            <person name="Koehrsen M."/>
            <person name="Alvarado L."/>
            <person name="Berlin A."/>
            <person name="Borenstein D."/>
            <person name="Chen Z."/>
            <person name="Engels R."/>
            <person name="Freedman E."/>
            <person name="Gellesch M."/>
            <person name="Goldberg J."/>
            <person name="Griggs A."/>
            <person name="Gujja S."/>
            <person name="Heiman D."/>
            <person name="Hepburn T."/>
            <person name="Howarth C."/>
            <person name="Jen D."/>
            <person name="Larson L."/>
            <person name="Lewis B."/>
            <person name="Mehta T."/>
            <person name="Park D."/>
            <person name="Pearson M."/>
            <person name="Roberts A."/>
            <person name="Saif S."/>
            <person name="Shea T."/>
            <person name="Shenoy N."/>
            <person name="Sisk P."/>
            <person name="Stolte C."/>
            <person name="Sykes S."/>
            <person name="Walk T."/>
            <person name="White J."/>
            <person name="Yandava C."/>
            <person name="Klein B."/>
            <person name="McEwen J.G."/>
            <person name="Puccia R."/>
            <person name="Goldman G.H."/>
            <person name="Felipe M.S."/>
            <person name="Nino-Vega G."/>
            <person name="San-Blas G."/>
            <person name="Taylor J."/>
            <person name="Mendoza L."/>
            <person name="Galagan J."/>
            <person name="Nusbaum C."/>
            <person name="Birren B."/>
        </authorList>
    </citation>
    <scope>NUCLEOTIDE SEQUENCE</scope>
    <source>
        <strain evidence="4">G186AR</strain>
    </source>
</reference>
<gene>
    <name evidence="4" type="ORF">HCBG_03236</name>
</gene>
<feature type="compositionally biased region" description="Acidic residues" evidence="3">
    <location>
        <begin position="106"/>
        <end position="115"/>
    </location>
</feature>
<dbReference type="InParanoid" id="C0NJA6"/>
<evidence type="ECO:0000256" key="2">
    <source>
        <dbReference type="RuleBase" id="RU369057"/>
    </source>
</evidence>
<dbReference type="HOGENOM" id="CLU_141774_0_3_1"/>
<keyword evidence="5" id="KW-1185">Reference proteome</keyword>
<evidence type="ECO:0000256" key="3">
    <source>
        <dbReference type="SAM" id="MobiDB-lite"/>
    </source>
</evidence>
<dbReference type="RefSeq" id="XP_045288428.1">
    <property type="nucleotide sequence ID" value="XM_045430285.1"/>
</dbReference>
<feature type="compositionally biased region" description="Acidic residues" evidence="3">
    <location>
        <begin position="30"/>
        <end position="40"/>
    </location>
</feature>
<dbReference type="FunCoup" id="C0NJA6">
    <property type="interactions" value="183"/>
</dbReference>
<feature type="region of interest" description="Disordered" evidence="3">
    <location>
        <begin position="81"/>
        <end position="122"/>
    </location>
</feature>
<dbReference type="InterPro" id="IPR007834">
    <property type="entry name" value="DSS1_SEM1"/>
</dbReference>
<dbReference type="GO" id="GO:0008541">
    <property type="term" value="C:proteasome regulatory particle, lid subcomplex"/>
    <property type="evidence" value="ECO:0007669"/>
    <property type="project" value="UniProtKB-UniRule"/>
</dbReference>
<keyword evidence="2" id="KW-0539">Nucleus</keyword>
<dbReference type="SMART" id="SM01385">
    <property type="entry name" value="DSS1_SEM1"/>
    <property type="match status" value="1"/>
</dbReference>
<accession>C0NJA6</accession>
<dbReference type="STRING" id="447093.C0NJA6"/>
<proteinExistence type="inferred from homology"/>
<feature type="region of interest" description="Disordered" evidence="3">
    <location>
        <begin position="1"/>
        <end position="60"/>
    </location>
</feature>
<evidence type="ECO:0000256" key="1">
    <source>
        <dbReference type="ARBA" id="ARBA00034491"/>
    </source>
</evidence>
<protein>
    <recommendedName>
        <fullName evidence="2">26S proteasome complex subunit SEM1</fullName>
    </recommendedName>
</protein>
<comment type="function">
    <text evidence="2">Component of the 26S proteasome, a multiprotein complex involved in the ATP-dependent degradation of ubiquitinated proteins.</text>
</comment>
<feature type="compositionally biased region" description="Polar residues" evidence="3">
    <location>
        <begin position="43"/>
        <end position="60"/>
    </location>
</feature>
<dbReference type="EMBL" id="GG663366">
    <property type="protein sequence ID" value="EEH07947.1"/>
    <property type="molecule type" value="Genomic_DNA"/>
</dbReference>
<comment type="similarity">
    <text evidence="1 2">Belongs to the DSS1/SEM1 family.</text>
</comment>
<name>C0NJA6_AJECG</name>
<dbReference type="Pfam" id="PF05160">
    <property type="entry name" value="DSS1_SEM1"/>
    <property type="match status" value="1"/>
</dbReference>
<dbReference type="CDD" id="cd13768">
    <property type="entry name" value="DSS1_Sem1"/>
    <property type="match status" value="1"/>
</dbReference>
<sequence>MSAQATSTQPASQKQPEAVPQSQQQKPAALEEDDEFEDFPVEGTSSFLSPGKRAQQSTSTFWIPQTNSLDSFDIIPPETLLNWPQDEAETTGFASSGDTSSHLWEESWDDDDNNEDFSKQLK</sequence>
<dbReference type="AlphaFoldDB" id="C0NJA6"/>
<organism evidence="4 5">
    <name type="scientific">Ajellomyces capsulatus (strain G186AR / H82 / ATCC MYA-2454 / RMSCC 2432)</name>
    <name type="common">Darling's disease fungus</name>
    <name type="synonym">Histoplasma capsulatum</name>
    <dbReference type="NCBI Taxonomy" id="447093"/>
    <lineage>
        <taxon>Eukaryota</taxon>
        <taxon>Fungi</taxon>
        <taxon>Dikarya</taxon>
        <taxon>Ascomycota</taxon>
        <taxon>Pezizomycotina</taxon>
        <taxon>Eurotiomycetes</taxon>
        <taxon>Eurotiomycetidae</taxon>
        <taxon>Onygenales</taxon>
        <taxon>Ajellomycetaceae</taxon>
        <taxon>Histoplasma</taxon>
    </lineage>
</organism>
<dbReference type="GO" id="GO:0006406">
    <property type="term" value="P:mRNA export from nucleus"/>
    <property type="evidence" value="ECO:0007669"/>
    <property type="project" value="UniProtKB-UniRule"/>
</dbReference>
<comment type="subcellular location">
    <subcellularLocation>
        <location evidence="2">Nucleus</location>
    </subcellularLocation>
</comment>
<feature type="compositionally biased region" description="Polar residues" evidence="3">
    <location>
        <begin position="1"/>
        <end position="26"/>
    </location>
</feature>
<dbReference type="GO" id="GO:0005634">
    <property type="term" value="C:nucleus"/>
    <property type="evidence" value="ECO:0007669"/>
    <property type="project" value="UniProtKB-SubCell"/>
</dbReference>
<dbReference type="GO" id="GO:0043248">
    <property type="term" value="P:proteasome assembly"/>
    <property type="evidence" value="ECO:0007669"/>
    <property type="project" value="UniProtKB-UniRule"/>
</dbReference>
<dbReference type="Proteomes" id="UP000001631">
    <property type="component" value="Unassembled WGS sequence"/>
</dbReference>